<evidence type="ECO:0000256" key="4">
    <source>
        <dbReference type="ARBA" id="ARBA00022692"/>
    </source>
</evidence>
<protein>
    <submittedName>
        <fullName evidence="9">Glycosyltransferase</fullName>
    </submittedName>
</protein>
<comment type="caution">
    <text evidence="9">The sequence shown here is derived from an EMBL/GenBank/DDBJ whole genome shotgun (WGS) entry which is preliminary data.</text>
</comment>
<dbReference type="GO" id="GO:0016020">
    <property type="term" value="C:membrane"/>
    <property type="evidence" value="ECO:0007669"/>
    <property type="project" value="UniProtKB-SubCell"/>
</dbReference>
<dbReference type="SUPFAM" id="SSF53448">
    <property type="entry name" value="Nucleotide-diphospho-sugar transferases"/>
    <property type="match status" value="1"/>
</dbReference>
<dbReference type="PANTHER" id="PTHR43867:SF2">
    <property type="entry name" value="CELLULOSE SYNTHASE CATALYTIC SUBUNIT A [UDP-FORMING]"/>
    <property type="match status" value="1"/>
</dbReference>
<feature type="transmembrane region" description="Helical" evidence="7">
    <location>
        <begin position="572"/>
        <end position="594"/>
    </location>
</feature>
<dbReference type="InterPro" id="IPR001173">
    <property type="entry name" value="Glyco_trans_2-like"/>
</dbReference>
<feature type="transmembrane region" description="Helical" evidence="7">
    <location>
        <begin position="636"/>
        <end position="666"/>
    </location>
</feature>
<reference evidence="9 10" key="1">
    <citation type="submission" date="2020-05" db="EMBL/GenBank/DDBJ databases">
        <title>Parvularcula mediterraneae sp. nov., isolated from polypropylene straw from shallow seawater of the seashore of Laganas in Zakynthos island, Greece.</title>
        <authorList>
            <person name="Szabo I."/>
            <person name="Al-Omari J."/>
            <person name="Rado J."/>
            <person name="Szerdahelyi G.S."/>
        </authorList>
    </citation>
    <scope>NUCLEOTIDE SEQUENCE [LARGE SCALE GENOMIC DNA]</scope>
    <source>
        <strain evidence="9 10">ZS-1/3</strain>
    </source>
</reference>
<keyword evidence="3 9" id="KW-0808">Transferase</keyword>
<feature type="transmembrane region" description="Helical" evidence="7">
    <location>
        <begin position="308"/>
        <end position="333"/>
    </location>
</feature>
<feature type="transmembrane region" description="Helical" evidence="7">
    <location>
        <begin position="430"/>
        <end position="452"/>
    </location>
</feature>
<dbReference type="InterPro" id="IPR029044">
    <property type="entry name" value="Nucleotide-diphossugar_trans"/>
</dbReference>
<evidence type="ECO:0000256" key="3">
    <source>
        <dbReference type="ARBA" id="ARBA00022679"/>
    </source>
</evidence>
<dbReference type="RefSeq" id="WP_173197732.1">
    <property type="nucleotide sequence ID" value="NZ_JABFCX010000002.1"/>
</dbReference>
<evidence type="ECO:0000256" key="1">
    <source>
        <dbReference type="ARBA" id="ARBA00004141"/>
    </source>
</evidence>
<sequence length="696" mass="75288">MALALPLWAVTDWVSLAQAAVLLHLGAAFGFLALRTASIGMMILRPRRQPSHRLPAELPAITLLCPLYDEPLSVGNLVRSIAMIDYPRGLLEVILLIEEADDTTEQGIGSLPHFIRVEKVPKGLVQTKPNALNHGLLRCRGDIIGVYDAEDRPSSDQLLKIASAFDQGGERLGCVQARLNYYNRDDGIITRLFALEYALQFDWFLPGLARLGLPLPLGGTSNFIRREALEATNGWDAFNVTEDADLGMRLDAAGFRIGTVDSTTFEEATDTPGSWIKQRSRWLKGYLQTWVVHLREPASWQRHVVNHFALGAVFISSVINPITWAFFTIWLLTGAAFLDPVFQGWLGQACLMLFVGGTAAHIWFLLIAPLNRGWLDLTATALHLPFYWGCSPWRGTRLSTISWSGLTIGRRRTIRQVTLLTADQNMRERIIVSAFALMALIAAFTGEVIFALRAEADGSHLLGIATGILGLIGCFAFFYRRPWAEGFIPLLAHPAVGVAVFAGWGLPVLAVLLFFVTAQRVETARRPVSVPALGVALLLCALTVPDFGLVALAFASPLFFIAPKAMIDRHMLSFYLVALFPALIAMALGALLFGLPGRGGAVGPELITASLPLSLTPLAISVFLRGMPGWRISAVASVVCAGFLLAPGMSPVLGALMVALAASFLVRNRAPLPFEAAVAAIGTLAAMSSASQVPGL</sequence>
<dbReference type="Gene3D" id="3.90.550.10">
    <property type="entry name" value="Spore Coat Polysaccharide Biosynthesis Protein SpsA, Chain A"/>
    <property type="match status" value="1"/>
</dbReference>
<feature type="transmembrane region" description="Helical" evidence="7">
    <location>
        <begin position="606"/>
        <end position="624"/>
    </location>
</feature>
<evidence type="ECO:0000256" key="6">
    <source>
        <dbReference type="ARBA" id="ARBA00023136"/>
    </source>
</evidence>
<keyword evidence="5 7" id="KW-1133">Transmembrane helix</keyword>
<feature type="transmembrane region" description="Helical" evidence="7">
    <location>
        <begin position="536"/>
        <end position="560"/>
    </location>
</feature>
<dbReference type="EMBL" id="JABFCX010000002">
    <property type="protein sequence ID" value="NNU15909.1"/>
    <property type="molecule type" value="Genomic_DNA"/>
</dbReference>
<dbReference type="PANTHER" id="PTHR43867">
    <property type="entry name" value="CELLULOSE SYNTHASE CATALYTIC SUBUNIT A [UDP-FORMING]"/>
    <property type="match status" value="1"/>
</dbReference>
<dbReference type="Proteomes" id="UP000536835">
    <property type="component" value="Unassembled WGS sequence"/>
</dbReference>
<organism evidence="9 10">
    <name type="scientific">Parvularcula mediterranea</name>
    <dbReference type="NCBI Taxonomy" id="2732508"/>
    <lineage>
        <taxon>Bacteria</taxon>
        <taxon>Pseudomonadati</taxon>
        <taxon>Pseudomonadota</taxon>
        <taxon>Alphaproteobacteria</taxon>
        <taxon>Parvularculales</taxon>
        <taxon>Parvularculaceae</taxon>
        <taxon>Parvularcula</taxon>
    </lineage>
</organism>
<keyword evidence="6 7" id="KW-0472">Membrane</keyword>
<evidence type="ECO:0000256" key="7">
    <source>
        <dbReference type="SAM" id="Phobius"/>
    </source>
</evidence>
<dbReference type="Pfam" id="PF13632">
    <property type="entry name" value="Glyco_trans_2_3"/>
    <property type="match status" value="1"/>
</dbReference>
<evidence type="ECO:0000313" key="9">
    <source>
        <dbReference type="EMBL" id="NNU15909.1"/>
    </source>
</evidence>
<proteinExistence type="predicted"/>
<keyword evidence="10" id="KW-1185">Reference proteome</keyword>
<feature type="transmembrane region" description="Helical" evidence="7">
    <location>
        <begin position="491"/>
        <end position="516"/>
    </location>
</feature>
<dbReference type="AlphaFoldDB" id="A0A7Y3W4U0"/>
<accession>A0A7Y3W4U0</accession>
<evidence type="ECO:0000259" key="8">
    <source>
        <dbReference type="Pfam" id="PF13632"/>
    </source>
</evidence>
<evidence type="ECO:0000313" key="10">
    <source>
        <dbReference type="Proteomes" id="UP000536835"/>
    </source>
</evidence>
<keyword evidence="2" id="KW-0328">Glycosyltransferase</keyword>
<evidence type="ECO:0000256" key="5">
    <source>
        <dbReference type="ARBA" id="ARBA00022989"/>
    </source>
</evidence>
<feature type="transmembrane region" description="Helical" evidence="7">
    <location>
        <begin position="458"/>
        <end position="479"/>
    </location>
</feature>
<evidence type="ECO:0000256" key="2">
    <source>
        <dbReference type="ARBA" id="ARBA00022676"/>
    </source>
</evidence>
<dbReference type="InterPro" id="IPR050321">
    <property type="entry name" value="Glycosyltr_2/OpgH_subfam"/>
</dbReference>
<name>A0A7Y3W4U0_9PROT</name>
<gene>
    <name evidence="9" type="ORF">HK107_06180</name>
</gene>
<feature type="domain" description="Glycosyltransferase 2-like" evidence="8">
    <location>
        <begin position="144"/>
        <end position="337"/>
    </location>
</feature>
<feature type="transmembrane region" description="Helical" evidence="7">
    <location>
        <begin position="345"/>
        <end position="367"/>
    </location>
</feature>
<dbReference type="GO" id="GO:0016757">
    <property type="term" value="F:glycosyltransferase activity"/>
    <property type="evidence" value="ECO:0007669"/>
    <property type="project" value="UniProtKB-KW"/>
</dbReference>
<comment type="subcellular location">
    <subcellularLocation>
        <location evidence="1">Membrane</location>
        <topology evidence="1">Multi-pass membrane protein</topology>
    </subcellularLocation>
</comment>
<keyword evidence="4 7" id="KW-0812">Transmembrane</keyword>